<sequence>RVLRSSPQFGVTLVTYELLQRFFDVDFGGSRPIGSQSGKVEPRAIQKPIPADHIGGYQLALPIFSGMESKFGLFLPKFRAGAIVPVAPSL</sequence>
<evidence type="ECO:0000313" key="2">
    <source>
        <dbReference type="Proteomes" id="UP000076858"/>
    </source>
</evidence>
<reference evidence="1 2" key="1">
    <citation type="submission" date="2016-03" db="EMBL/GenBank/DDBJ databases">
        <title>EvidentialGene: Evidence-directed Construction of Genes on Genomes.</title>
        <authorList>
            <person name="Gilbert D.G."/>
            <person name="Choi J.-H."/>
            <person name="Mockaitis K."/>
            <person name="Colbourne J."/>
            <person name="Pfrender M."/>
        </authorList>
    </citation>
    <scope>NUCLEOTIDE SEQUENCE [LARGE SCALE GENOMIC DNA]</scope>
    <source>
        <strain evidence="1 2">Xinb3</strain>
        <tissue evidence="1">Complete organism</tissue>
    </source>
</reference>
<organism evidence="1 2">
    <name type="scientific">Daphnia magna</name>
    <dbReference type="NCBI Taxonomy" id="35525"/>
    <lineage>
        <taxon>Eukaryota</taxon>
        <taxon>Metazoa</taxon>
        <taxon>Ecdysozoa</taxon>
        <taxon>Arthropoda</taxon>
        <taxon>Crustacea</taxon>
        <taxon>Branchiopoda</taxon>
        <taxon>Diplostraca</taxon>
        <taxon>Cladocera</taxon>
        <taxon>Anomopoda</taxon>
        <taxon>Daphniidae</taxon>
        <taxon>Daphnia</taxon>
    </lineage>
</organism>
<protein>
    <submittedName>
        <fullName evidence="1">Calcium-binding mitochondrial carrier protein Aralar1</fullName>
    </submittedName>
</protein>
<proteinExistence type="predicted"/>
<evidence type="ECO:0000313" key="1">
    <source>
        <dbReference type="EMBL" id="KZS00316.1"/>
    </source>
</evidence>
<comment type="caution">
    <text evidence="1">The sequence shown here is derived from an EMBL/GenBank/DDBJ whole genome shotgun (WGS) entry which is preliminary data.</text>
</comment>
<dbReference type="EMBL" id="LRGB01010732">
    <property type="protein sequence ID" value="KZS00316.1"/>
    <property type="molecule type" value="Genomic_DNA"/>
</dbReference>
<dbReference type="Proteomes" id="UP000076858">
    <property type="component" value="Unassembled WGS sequence"/>
</dbReference>
<gene>
    <name evidence="1" type="ORF">APZ42_003414</name>
</gene>
<keyword evidence="2" id="KW-1185">Reference proteome</keyword>
<dbReference type="AlphaFoldDB" id="A0A164HJQ6"/>
<name>A0A164HJQ6_9CRUS</name>
<dbReference type="OrthoDB" id="2161at2759"/>
<feature type="non-terminal residue" evidence="1">
    <location>
        <position position="1"/>
    </location>
</feature>
<accession>A0A164HJQ6</accession>